<gene>
    <name evidence="2" type="ORF">E1262_24275</name>
</gene>
<feature type="domain" description="SnoaL-like" evidence="1">
    <location>
        <begin position="25"/>
        <end position="133"/>
    </location>
</feature>
<dbReference type="Proteomes" id="UP000295217">
    <property type="component" value="Unassembled WGS sequence"/>
</dbReference>
<comment type="caution">
    <text evidence="2">The sequence shown here is derived from an EMBL/GenBank/DDBJ whole genome shotgun (WGS) entry which is preliminary data.</text>
</comment>
<dbReference type="OrthoDB" id="2988503at2"/>
<reference evidence="2 3" key="1">
    <citation type="submission" date="2019-02" db="EMBL/GenBank/DDBJ databases">
        <title>Draft genome sequences of novel Actinobacteria.</title>
        <authorList>
            <person name="Sahin N."/>
            <person name="Ay H."/>
            <person name="Saygin H."/>
        </authorList>
    </citation>
    <scope>NUCLEOTIDE SEQUENCE [LARGE SCALE GENOMIC DNA]</scope>
    <source>
        <strain evidence="2 3">8K307</strain>
    </source>
</reference>
<name>A0A4R5A4G0_9ACTN</name>
<evidence type="ECO:0000313" key="2">
    <source>
        <dbReference type="EMBL" id="TDD65796.1"/>
    </source>
</evidence>
<dbReference type="AlphaFoldDB" id="A0A4R5A4G0"/>
<sequence>MTSRVACNSQARRFPVYHTIVRAKVRRLWARIAETGDYRLAVAQAAPDVRFRFVGDSSFGADLRGRDEFARWFAQAAETLPGLRLRPTEIVVKGWPWNTTVVVRLAVSATLADCSAYTNEGVQWVRIRWGRMVDDYVLEDTARLAAALERQRAAAG</sequence>
<evidence type="ECO:0000259" key="1">
    <source>
        <dbReference type="Pfam" id="PF12680"/>
    </source>
</evidence>
<evidence type="ECO:0000313" key="3">
    <source>
        <dbReference type="Proteomes" id="UP000295217"/>
    </source>
</evidence>
<keyword evidence="3" id="KW-1185">Reference proteome</keyword>
<accession>A0A4R5A4G0</accession>
<dbReference type="InterPro" id="IPR032710">
    <property type="entry name" value="NTF2-like_dom_sf"/>
</dbReference>
<dbReference type="EMBL" id="SMLB01000047">
    <property type="protein sequence ID" value="TDD65796.1"/>
    <property type="molecule type" value="Genomic_DNA"/>
</dbReference>
<protein>
    <submittedName>
        <fullName evidence="2">Nuclear transport factor 2 family protein</fullName>
    </submittedName>
</protein>
<dbReference type="Pfam" id="PF12680">
    <property type="entry name" value="SnoaL_2"/>
    <property type="match status" value="1"/>
</dbReference>
<dbReference type="InterPro" id="IPR037401">
    <property type="entry name" value="SnoaL-like"/>
</dbReference>
<organism evidence="2 3">
    <name type="scientific">Jiangella aurantiaca</name>
    <dbReference type="NCBI Taxonomy" id="2530373"/>
    <lineage>
        <taxon>Bacteria</taxon>
        <taxon>Bacillati</taxon>
        <taxon>Actinomycetota</taxon>
        <taxon>Actinomycetes</taxon>
        <taxon>Jiangellales</taxon>
        <taxon>Jiangellaceae</taxon>
        <taxon>Jiangella</taxon>
    </lineage>
</organism>
<dbReference type="Gene3D" id="3.10.450.50">
    <property type="match status" value="1"/>
</dbReference>
<proteinExistence type="predicted"/>
<dbReference type="SUPFAM" id="SSF54427">
    <property type="entry name" value="NTF2-like"/>
    <property type="match status" value="1"/>
</dbReference>